<gene>
    <name evidence="1" type="ORF">EZH22_11010</name>
</gene>
<dbReference type="KEGG" id="xdi:EZH22_11010"/>
<evidence type="ECO:0000313" key="2">
    <source>
        <dbReference type="Proteomes" id="UP000596427"/>
    </source>
</evidence>
<dbReference type="EMBL" id="CP063362">
    <property type="protein sequence ID" value="QRG08758.1"/>
    <property type="molecule type" value="Genomic_DNA"/>
</dbReference>
<proteinExistence type="predicted"/>
<dbReference type="RefSeq" id="WP_203195671.1">
    <property type="nucleotide sequence ID" value="NZ_CP063362.1"/>
</dbReference>
<sequence>MFVFARDLYRLLAGRDYAADIAKDDFDRCTGRRAASRLSRGNVAVQMGAFVTTDDLEAERRKVAKISFRT</sequence>
<organism evidence="1 2">
    <name type="scientific">Xanthobacter dioxanivorans</name>
    <dbReference type="NCBI Taxonomy" id="2528964"/>
    <lineage>
        <taxon>Bacteria</taxon>
        <taxon>Pseudomonadati</taxon>
        <taxon>Pseudomonadota</taxon>
        <taxon>Alphaproteobacteria</taxon>
        <taxon>Hyphomicrobiales</taxon>
        <taxon>Xanthobacteraceae</taxon>
        <taxon>Xanthobacter</taxon>
    </lineage>
</organism>
<dbReference type="AlphaFoldDB" id="A0A974PS46"/>
<protein>
    <submittedName>
        <fullName evidence="1">Uncharacterized protein</fullName>
    </submittedName>
</protein>
<name>A0A974PS46_9HYPH</name>
<accession>A0A974PS46</accession>
<keyword evidence="2" id="KW-1185">Reference proteome</keyword>
<reference evidence="1 2" key="1">
    <citation type="submission" date="2020-10" db="EMBL/GenBank/DDBJ databases">
        <title>Degradation of 1,4-Dioxane by Xanthobacter sp. YN2, via a Novel Group-2 Soluble Di-Iron Monooxygenase.</title>
        <authorList>
            <person name="Ma F."/>
            <person name="Wang Y."/>
            <person name="Yang J."/>
            <person name="Guo H."/>
            <person name="Su D."/>
            <person name="Yu L."/>
        </authorList>
    </citation>
    <scope>NUCLEOTIDE SEQUENCE [LARGE SCALE GENOMIC DNA]</scope>
    <source>
        <strain evidence="1 2">YN2</strain>
    </source>
</reference>
<dbReference type="Proteomes" id="UP000596427">
    <property type="component" value="Chromosome"/>
</dbReference>
<evidence type="ECO:0000313" key="1">
    <source>
        <dbReference type="EMBL" id="QRG08758.1"/>
    </source>
</evidence>